<dbReference type="AlphaFoldDB" id="A0A645HES5"/>
<sequence>MRLSDLGYLSGVVNGRWEQADADALAAFLTANNTTEANFTSLLFSNDALAASAVSSVFATGTQQGFLVTYGTLMPWSEVQSKLEPGKSYDVTSCYSGIALHMVCVSVDSHAKMRPELDWDNATLRGFFSAASSSDKQPVVIAVDGILIAASIQQAAPSMENQPLPEYALYFSGSLTGVNGIPDAEHEAIVKIAANQAS</sequence>
<evidence type="ECO:0000313" key="1">
    <source>
        <dbReference type="EMBL" id="MPN37535.1"/>
    </source>
</evidence>
<name>A0A645HES5_9ZZZZ</name>
<reference evidence="1" key="1">
    <citation type="submission" date="2019-08" db="EMBL/GenBank/DDBJ databases">
        <authorList>
            <person name="Kucharzyk K."/>
            <person name="Murdoch R.W."/>
            <person name="Higgins S."/>
            <person name="Loffler F."/>
        </authorList>
    </citation>
    <scope>NUCLEOTIDE SEQUENCE</scope>
</reference>
<organism evidence="1">
    <name type="scientific">bioreactor metagenome</name>
    <dbReference type="NCBI Taxonomy" id="1076179"/>
    <lineage>
        <taxon>unclassified sequences</taxon>
        <taxon>metagenomes</taxon>
        <taxon>ecological metagenomes</taxon>
    </lineage>
</organism>
<comment type="caution">
    <text evidence="1">The sequence shown here is derived from an EMBL/GenBank/DDBJ whole genome shotgun (WGS) entry which is preliminary data.</text>
</comment>
<protein>
    <submittedName>
        <fullName evidence="1">Uncharacterized protein</fullName>
    </submittedName>
</protein>
<gene>
    <name evidence="1" type="ORF">SDC9_185055</name>
</gene>
<accession>A0A645HES5</accession>
<dbReference type="EMBL" id="VSSQ01092239">
    <property type="protein sequence ID" value="MPN37535.1"/>
    <property type="molecule type" value="Genomic_DNA"/>
</dbReference>
<proteinExistence type="predicted"/>